<dbReference type="PANTHER" id="PTHR43481">
    <property type="entry name" value="FRUCTOSE-1-PHOSPHATE PHOSPHATASE"/>
    <property type="match status" value="1"/>
</dbReference>
<keyword evidence="2" id="KW-1185">Reference proteome</keyword>
<dbReference type="RefSeq" id="WP_009136624.1">
    <property type="nucleotide sequence ID" value="NZ_JH594596.1"/>
</dbReference>
<dbReference type="InterPro" id="IPR051806">
    <property type="entry name" value="HAD-like_SPP"/>
</dbReference>
<dbReference type="HOGENOM" id="CLU_045011_13_4_10"/>
<evidence type="ECO:0000313" key="2">
    <source>
        <dbReference type="Proteomes" id="UP000004892"/>
    </source>
</evidence>
<dbReference type="GeneID" id="98069049"/>
<sequence>MEKRMAGLFDLDGVIFDTESEYTRFWREQGKLAHPEIPDFSSRLKGRTLKEILAEYFPQEQQAREIVRRIDDFERQMDFPFIKGSLEFVGILKQNGVKVAIVTSSDDKKMKNVYRIYPQLKILFDAIITADRITRSKPDPECYLLAAEQLGRKPAECVVFEDSFPGLEAGRRAQMKVVGLATTNAEDQIRDKADRVIPDFSRFTFSDFVHLYSIK</sequence>
<dbReference type="InterPro" id="IPR006439">
    <property type="entry name" value="HAD-SF_hydro_IA"/>
</dbReference>
<dbReference type="PANTHER" id="PTHR43481:SF4">
    <property type="entry name" value="GLYCEROL-1-PHOSPHATE PHOSPHOHYDROLASE 1-RELATED"/>
    <property type="match status" value="1"/>
</dbReference>
<name>H1DGU0_9BACT</name>
<dbReference type="Gene3D" id="3.40.50.1000">
    <property type="entry name" value="HAD superfamily/HAD-like"/>
    <property type="match status" value="1"/>
</dbReference>
<comment type="caution">
    <text evidence="1">The sequence shown here is derived from an EMBL/GenBank/DDBJ whole genome shotgun (WGS) entry which is preliminary data.</text>
</comment>
<dbReference type="InterPro" id="IPR023214">
    <property type="entry name" value="HAD_sf"/>
</dbReference>
<gene>
    <name evidence="1" type="ORF">HMPREF9449_01476</name>
</gene>
<evidence type="ECO:0000313" key="1">
    <source>
        <dbReference type="EMBL" id="EHP47623.1"/>
    </source>
</evidence>
<organism evidence="1 2">
    <name type="scientific">Odoribacter laneus YIT 12061</name>
    <dbReference type="NCBI Taxonomy" id="742817"/>
    <lineage>
        <taxon>Bacteria</taxon>
        <taxon>Pseudomonadati</taxon>
        <taxon>Bacteroidota</taxon>
        <taxon>Bacteroidia</taxon>
        <taxon>Bacteroidales</taxon>
        <taxon>Odoribacteraceae</taxon>
        <taxon>Odoribacter</taxon>
    </lineage>
</organism>
<accession>H1DGU0</accession>
<dbReference type="PRINTS" id="PR00413">
    <property type="entry name" value="HADHALOGNASE"/>
</dbReference>
<dbReference type="GO" id="GO:0050308">
    <property type="term" value="F:sugar-phosphatase activity"/>
    <property type="evidence" value="ECO:0007669"/>
    <property type="project" value="TreeGrafter"/>
</dbReference>
<reference evidence="1 2" key="1">
    <citation type="submission" date="2012-01" db="EMBL/GenBank/DDBJ databases">
        <title>The Genome Sequence of Odoribacter laneus YIT 12061.</title>
        <authorList>
            <consortium name="The Broad Institute Genome Sequencing Platform"/>
            <person name="Earl A."/>
            <person name="Ward D."/>
            <person name="Feldgarden M."/>
            <person name="Gevers D."/>
            <person name="Morotomi M."/>
            <person name="Young S.K."/>
            <person name="Zeng Q."/>
            <person name="Gargeya S."/>
            <person name="Fitzgerald M."/>
            <person name="Haas B."/>
            <person name="Abouelleil A."/>
            <person name="Alvarado L."/>
            <person name="Arachchi H.M."/>
            <person name="Berlin A."/>
            <person name="Chapman S.B."/>
            <person name="Gearin G."/>
            <person name="Goldberg J."/>
            <person name="Griggs A."/>
            <person name="Gujja S."/>
            <person name="Hansen M."/>
            <person name="Heiman D."/>
            <person name="Howarth C."/>
            <person name="Larimer J."/>
            <person name="Lui A."/>
            <person name="MacDonald P.J.P."/>
            <person name="McCowen C."/>
            <person name="Montmayeur A."/>
            <person name="Murphy C."/>
            <person name="Neiman D."/>
            <person name="Pearson M."/>
            <person name="Priest M."/>
            <person name="Roberts A."/>
            <person name="Saif S."/>
            <person name="Shea T."/>
            <person name="Sisk P."/>
            <person name="Stolte C."/>
            <person name="Sykes S."/>
            <person name="Wortman J."/>
            <person name="Nusbaum C."/>
            <person name="Birren B."/>
        </authorList>
    </citation>
    <scope>NUCLEOTIDE SEQUENCE [LARGE SCALE GENOMIC DNA]</scope>
    <source>
        <strain evidence="1 2">YIT 12061</strain>
    </source>
</reference>
<protein>
    <submittedName>
        <fullName evidence="1">HAD hydrolase, family IA</fullName>
    </submittedName>
</protein>
<proteinExistence type="predicted"/>
<dbReference type="EMBL" id="ADMC01000022">
    <property type="protein sequence ID" value="EHP47623.1"/>
    <property type="molecule type" value="Genomic_DNA"/>
</dbReference>
<dbReference type="SUPFAM" id="SSF56784">
    <property type="entry name" value="HAD-like"/>
    <property type="match status" value="1"/>
</dbReference>
<dbReference type="Pfam" id="PF00702">
    <property type="entry name" value="Hydrolase"/>
    <property type="match status" value="1"/>
</dbReference>
<dbReference type="CDD" id="cd07505">
    <property type="entry name" value="HAD_BPGM-like"/>
    <property type="match status" value="1"/>
</dbReference>
<dbReference type="eggNOG" id="COG0637">
    <property type="taxonomic scope" value="Bacteria"/>
</dbReference>
<dbReference type="AlphaFoldDB" id="H1DGU0"/>
<dbReference type="PATRIC" id="fig|742817.3.peg.1566"/>
<dbReference type="Gene3D" id="1.10.150.240">
    <property type="entry name" value="Putative phosphatase, domain 2"/>
    <property type="match status" value="1"/>
</dbReference>
<dbReference type="STRING" id="742817.HMPREF9449_01476"/>
<dbReference type="InterPro" id="IPR036412">
    <property type="entry name" value="HAD-like_sf"/>
</dbReference>
<dbReference type="NCBIfam" id="TIGR01549">
    <property type="entry name" value="HAD-SF-IA-v1"/>
    <property type="match status" value="1"/>
</dbReference>
<keyword evidence="1" id="KW-0378">Hydrolase</keyword>
<dbReference type="SFLD" id="SFLDS00003">
    <property type="entry name" value="Haloacid_Dehalogenase"/>
    <property type="match status" value="1"/>
</dbReference>
<dbReference type="NCBIfam" id="TIGR01509">
    <property type="entry name" value="HAD-SF-IA-v3"/>
    <property type="match status" value="1"/>
</dbReference>
<dbReference type="Proteomes" id="UP000004892">
    <property type="component" value="Unassembled WGS sequence"/>
</dbReference>
<dbReference type="SFLD" id="SFLDG01129">
    <property type="entry name" value="C1.5:_HAD__Beta-PGM__Phosphata"/>
    <property type="match status" value="1"/>
</dbReference>
<dbReference type="InterPro" id="IPR023198">
    <property type="entry name" value="PGP-like_dom2"/>
</dbReference>